<keyword evidence="2" id="KW-1185">Reference proteome</keyword>
<gene>
    <name evidence="1" type="ORF">LZ536_06880</name>
</gene>
<sequence>MLTRAQQLQDRAQKCRELADTAMTDEGRSILFEIAQRYEREASAVEAPSSRPAFSEVAA</sequence>
<organism evidence="1 2">
    <name type="scientific">Sphingomonas alba</name>
    <dbReference type="NCBI Taxonomy" id="2908208"/>
    <lineage>
        <taxon>Bacteria</taxon>
        <taxon>Pseudomonadati</taxon>
        <taxon>Pseudomonadota</taxon>
        <taxon>Alphaproteobacteria</taxon>
        <taxon>Sphingomonadales</taxon>
        <taxon>Sphingomonadaceae</taxon>
        <taxon>Sphingomonas</taxon>
    </lineage>
</organism>
<proteinExistence type="predicted"/>
<dbReference type="Proteomes" id="UP001165363">
    <property type="component" value="Unassembled WGS sequence"/>
</dbReference>
<dbReference type="RefSeq" id="WP_249847673.1">
    <property type="nucleotide sequence ID" value="NZ_JAMGBD010000001.1"/>
</dbReference>
<protein>
    <submittedName>
        <fullName evidence="1">Uncharacterized protein</fullName>
    </submittedName>
</protein>
<reference evidence="1" key="1">
    <citation type="submission" date="2022-05" db="EMBL/GenBank/DDBJ databases">
        <authorList>
            <person name="Jo J.-H."/>
            <person name="Im W.-T."/>
        </authorList>
    </citation>
    <scope>NUCLEOTIDE SEQUENCE</scope>
    <source>
        <strain evidence="1">SE158</strain>
    </source>
</reference>
<accession>A0ABT0RM34</accession>
<comment type="caution">
    <text evidence="1">The sequence shown here is derived from an EMBL/GenBank/DDBJ whole genome shotgun (WGS) entry which is preliminary data.</text>
</comment>
<evidence type="ECO:0000313" key="1">
    <source>
        <dbReference type="EMBL" id="MCL6683623.1"/>
    </source>
</evidence>
<evidence type="ECO:0000313" key="2">
    <source>
        <dbReference type="Proteomes" id="UP001165363"/>
    </source>
</evidence>
<name>A0ABT0RM34_9SPHN</name>
<dbReference type="EMBL" id="JAMGBD010000001">
    <property type="protein sequence ID" value="MCL6683623.1"/>
    <property type="molecule type" value="Genomic_DNA"/>
</dbReference>